<dbReference type="Gene3D" id="3.40.50.2000">
    <property type="entry name" value="Glycogen Phosphorylase B"/>
    <property type="match status" value="2"/>
</dbReference>
<protein>
    <submittedName>
        <fullName evidence="3">Alpha-1,3-rhamnosyl/mannosyltransferase</fullName>
    </submittedName>
</protein>
<dbReference type="EMBL" id="QJJG01000013">
    <property type="protein sequence ID" value="PXW42862.1"/>
    <property type="molecule type" value="Genomic_DNA"/>
</dbReference>
<organism evidence="3 4">
    <name type="scientific">Klebsiella oxytoca</name>
    <dbReference type="NCBI Taxonomy" id="571"/>
    <lineage>
        <taxon>Bacteria</taxon>
        <taxon>Pseudomonadati</taxon>
        <taxon>Pseudomonadota</taxon>
        <taxon>Gammaproteobacteria</taxon>
        <taxon>Enterobacterales</taxon>
        <taxon>Enterobacteriaceae</taxon>
        <taxon>Klebsiella/Raoultella group</taxon>
        <taxon>Klebsiella</taxon>
    </lineage>
</organism>
<keyword evidence="1 3" id="KW-0808">Transferase</keyword>
<dbReference type="GO" id="GO:0009103">
    <property type="term" value="P:lipopolysaccharide biosynthetic process"/>
    <property type="evidence" value="ECO:0007669"/>
    <property type="project" value="TreeGrafter"/>
</dbReference>
<dbReference type="SUPFAM" id="SSF53756">
    <property type="entry name" value="UDP-Glycosyltransferase/glycogen phosphorylase"/>
    <property type="match status" value="1"/>
</dbReference>
<accession>A0A318FLH7</accession>
<dbReference type="FunFam" id="3.40.50.2000:FF:000119">
    <property type="entry name" value="Glycosyl transferase group 1"/>
    <property type="match status" value="1"/>
</dbReference>
<dbReference type="PANTHER" id="PTHR46401:SF2">
    <property type="entry name" value="GLYCOSYLTRANSFERASE WBBK-RELATED"/>
    <property type="match status" value="1"/>
</dbReference>
<dbReference type="GO" id="GO:0016757">
    <property type="term" value="F:glycosyltransferase activity"/>
    <property type="evidence" value="ECO:0007669"/>
    <property type="project" value="UniProtKB-KW"/>
</dbReference>
<evidence type="ECO:0000313" key="4">
    <source>
        <dbReference type="Proteomes" id="UP000247485"/>
    </source>
</evidence>
<proteinExistence type="predicted"/>
<gene>
    <name evidence="3" type="ORF">DET57_11357</name>
</gene>
<evidence type="ECO:0000259" key="2">
    <source>
        <dbReference type="Pfam" id="PF00534"/>
    </source>
</evidence>
<dbReference type="Proteomes" id="UP000247485">
    <property type="component" value="Unassembled WGS sequence"/>
</dbReference>
<keyword evidence="3" id="KW-0328">Glycosyltransferase</keyword>
<dbReference type="AlphaFoldDB" id="A0A318FLH7"/>
<name>A0A318FLH7_KLEOX</name>
<evidence type="ECO:0000313" key="3">
    <source>
        <dbReference type="EMBL" id="PXW42862.1"/>
    </source>
</evidence>
<dbReference type="CDD" id="cd03809">
    <property type="entry name" value="GT4_MtfB-like"/>
    <property type="match status" value="1"/>
</dbReference>
<dbReference type="PANTHER" id="PTHR46401">
    <property type="entry name" value="GLYCOSYLTRANSFERASE WBBK-RELATED"/>
    <property type="match status" value="1"/>
</dbReference>
<feature type="domain" description="Glycosyl transferase family 1" evidence="2">
    <location>
        <begin position="213"/>
        <end position="356"/>
    </location>
</feature>
<evidence type="ECO:0000256" key="1">
    <source>
        <dbReference type="ARBA" id="ARBA00022679"/>
    </source>
</evidence>
<reference evidence="3 4" key="1">
    <citation type="submission" date="2018-05" db="EMBL/GenBank/DDBJ databases">
        <title>Freshwater and sediment microbial communities from various areas in North America, analyzing microbe dynamics in response to fracking.</title>
        <authorList>
            <person name="Lamendella R."/>
        </authorList>
    </citation>
    <scope>NUCLEOTIDE SEQUENCE [LARGE SCALE GENOMIC DNA]</scope>
    <source>
        <strain evidence="3 4">67</strain>
    </source>
</reference>
<dbReference type="InterPro" id="IPR001296">
    <property type="entry name" value="Glyco_trans_1"/>
</dbReference>
<comment type="caution">
    <text evidence="3">The sequence shown here is derived from an EMBL/GenBank/DDBJ whole genome shotgun (WGS) entry which is preliminary data.</text>
</comment>
<sequence>MLNDVPFIMKIIFATEPIKYPLTGIGRYSLELVKRLTVASEIEELKLFHGSSFIDSIPQVENKTDTKASNHGKLSAFLRRQPLFIEAYRILHPRRQACALRDYKDYIYHGPNFYLPHRLDRAVTTFHDISIFTRPEFHPKERVRYMEKSLRESLASAKLILTVSDFSRSEIIRLFNYPAERIVTTRLACSSDYIPRSPAECLPVLQKYQLEWQRYALYIGTMEPRKNIRGLLQAYQLLPMETRMRYPLILSGYRGWEDDALWQLVERGTREGWIRYLGYVPDDDLPYLYAAARTFIYPSFYEGFGLPILEAMSCGIPVVCSNVTSLPEVAGDAGLLSDPNDVDAISAHILQSLQDEYWREIAVARGFIQAQQFSWETCTAQTINAYKLL</sequence>
<dbReference type="Pfam" id="PF00534">
    <property type="entry name" value="Glycos_transf_1"/>
    <property type="match status" value="1"/>
</dbReference>